<feature type="domain" description="Ig-like" evidence="3">
    <location>
        <begin position="302"/>
        <end position="412"/>
    </location>
</feature>
<gene>
    <name evidence="4" type="ORF">Baya_6144</name>
</gene>
<dbReference type="InterPro" id="IPR050413">
    <property type="entry name" value="TCR_beta_variable"/>
</dbReference>
<dbReference type="PROSITE" id="PS50835">
    <property type="entry name" value="IG_LIKE"/>
    <property type="match status" value="1"/>
</dbReference>
<dbReference type="PANTHER" id="PTHR23268">
    <property type="entry name" value="T-CELL RECEPTOR BETA CHAIN"/>
    <property type="match status" value="1"/>
</dbReference>
<dbReference type="GO" id="GO:0007166">
    <property type="term" value="P:cell surface receptor signaling pathway"/>
    <property type="evidence" value="ECO:0007669"/>
    <property type="project" value="TreeGrafter"/>
</dbReference>
<dbReference type="InterPro" id="IPR013106">
    <property type="entry name" value="Ig_V-set"/>
</dbReference>
<keyword evidence="2" id="KW-0391">Immunity</keyword>
<dbReference type="EMBL" id="VCAZ01000049">
    <property type="protein sequence ID" value="TSM77394.1"/>
    <property type="molecule type" value="Genomic_DNA"/>
</dbReference>
<reference evidence="4 5" key="1">
    <citation type="journal article" date="2019" name="Genome Biol. Evol.">
        <title>Whole-Genome Sequencing of the Giant Devil Catfish, Bagarius yarrelli.</title>
        <authorList>
            <person name="Jiang W."/>
            <person name="Lv Y."/>
            <person name="Cheng L."/>
            <person name="Yang K."/>
            <person name="Chao B."/>
            <person name="Wang X."/>
            <person name="Li Y."/>
            <person name="Pan X."/>
            <person name="You X."/>
            <person name="Zhang Y."/>
            <person name="Yang J."/>
            <person name="Li J."/>
            <person name="Zhang X."/>
            <person name="Liu S."/>
            <person name="Sun C."/>
            <person name="Yang J."/>
            <person name="Shi Q."/>
        </authorList>
    </citation>
    <scope>NUCLEOTIDE SEQUENCE [LARGE SCALE GENOMIC DNA]</scope>
    <source>
        <strain evidence="4">JWS20170419001</strain>
        <tissue evidence="4">Muscle</tissue>
    </source>
</reference>
<dbReference type="InterPro" id="IPR003599">
    <property type="entry name" value="Ig_sub"/>
</dbReference>
<keyword evidence="5" id="KW-1185">Reference proteome</keyword>
<organism evidence="4 5">
    <name type="scientific">Bagarius yarrelli</name>
    <name type="common">Goonch</name>
    <name type="synonym">Bagrus yarrelli</name>
    <dbReference type="NCBI Taxonomy" id="175774"/>
    <lineage>
        <taxon>Eukaryota</taxon>
        <taxon>Metazoa</taxon>
        <taxon>Chordata</taxon>
        <taxon>Craniata</taxon>
        <taxon>Vertebrata</taxon>
        <taxon>Euteleostomi</taxon>
        <taxon>Actinopterygii</taxon>
        <taxon>Neopterygii</taxon>
        <taxon>Teleostei</taxon>
        <taxon>Ostariophysi</taxon>
        <taxon>Siluriformes</taxon>
        <taxon>Sisoridae</taxon>
        <taxon>Sisorinae</taxon>
        <taxon>Bagarius</taxon>
    </lineage>
</organism>
<evidence type="ECO:0000313" key="4">
    <source>
        <dbReference type="EMBL" id="TSM77394.1"/>
    </source>
</evidence>
<dbReference type="SMART" id="SM00409">
    <property type="entry name" value="IG"/>
    <property type="match status" value="3"/>
</dbReference>
<dbReference type="Gene3D" id="2.60.40.10">
    <property type="entry name" value="Immunoglobulins"/>
    <property type="match status" value="5"/>
</dbReference>
<dbReference type="InterPro" id="IPR007110">
    <property type="entry name" value="Ig-like_dom"/>
</dbReference>
<dbReference type="GO" id="GO:0005886">
    <property type="term" value="C:plasma membrane"/>
    <property type="evidence" value="ECO:0007669"/>
    <property type="project" value="TreeGrafter"/>
</dbReference>
<dbReference type="InterPro" id="IPR036179">
    <property type="entry name" value="Ig-like_dom_sf"/>
</dbReference>
<dbReference type="InterPro" id="IPR013783">
    <property type="entry name" value="Ig-like_fold"/>
</dbReference>
<name>A0A556U561_BAGYA</name>
<dbReference type="GO" id="GO:0002376">
    <property type="term" value="P:immune system process"/>
    <property type="evidence" value="ECO:0007669"/>
    <property type="project" value="UniProtKB-KW"/>
</dbReference>
<accession>A0A556U561</accession>
<dbReference type="AlphaFoldDB" id="A0A556U561"/>
<sequence length="412" mass="46932">MKTTAYVMLRYQQKIDRRMALIGYSYGMSGPNNEAEFKVQFKQSRQSIKTGNLTIFNVLESDSAVYYCAAGSCKGVLITQWPGYISSLKSTSVDMHCYQNDTDYDYTYWYRQTGKEIVLIARYVAGTSSHERGFENGFKVWGTKKQWSLTVDVEEGSSAVYLCAASHHRIVDSVDFQQDPHLFIRQTAKAKIPCSHNDGTLTLMLWYRQERDDTNLTLIGYGYSSGNPTYEPGFSERFEMTRQGRANCSPIQQISSVIANESGDITIQCSHDNTNLQLMLWYQKNSNRAMALIGFTYGASGETLTVQVLQDTSSLMAISGSTISFHCTIEAKFSINSYTMQWYKQEYYSKPLEFLMMEYEQATKKMNVVLVKDENKFSLHISELTLQDSAIYYCAARHSEAKVKFHQTGNLT</sequence>
<dbReference type="SUPFAM" id="SSF48726">
    <property type="entry name" value="Immunoglobulin"/>
    <property type="match status" value="5"/>
</dbReference>
<keyword evidence="1" id="KW-0732">Signal</keyword>
<evidence type="ECO:0000256" key="2">
    <source>
        <dbReference type="ARBA" id="ARBA00022859"/>
    </source>
</evidence>
<comment type="caution">
    <text evidence="4">The sequence shown here is derived from an EMBL/GenBank/DDBJ whole genome shotgun (WGS) entry which is preliminary data.</text>
</comment>
<evidence type="ECO:0000313" key="5">
    <source>
        <dbReference type="Proteomes" id="UP000319801"/>
    </source>
</evidence>
<dbReference type="OrthoDB" id="9049585at2759"/>
<dbReference type="SMART" id="SM00406">
    <property type="entry name" value="IGv"/>
    <property type="match status" value="3"/>
</dbReference>
<evidence type="ECO:0000259" key="3">
    <source>
        <dbReference type="PROSITE" id="PS50835"/>
    </source>
</evidence>
<evidence type="ECO:0000256" key="1">
    <source>
        <dbReference type="ARBA" id="ARBA00022729"/>
    </source>
</evidence>
<dbReference type="Proteomes" id="UP000319801">
    <property type="component" value="Unassembled WGS sequence"/>
</dbReference>
<dbReference type="PANTHER" id="PTHR23268:SF117">
    <property type="entry name" value="T CELL RECEPTOR BETA VARIABLE 29-1"/>
    <property type="match status" value="1"/>
</dbReference>
<dbReference type="Pfam" id="PF07686">
    <property type="entry name" value="V-set"/>
    <property type="match status" value="1"/>
</dbReference>
<protein>
    <recommendedName>
        <fullName evidence="3">Ig-like domain-containing protein</fullName>
    </recommendedName>
</protein>
<proteinExistence type="predicted"/>